<sequence>MDVSEKKGGGFFSGLKKAVGDMFYGVALHQQVTSILKTRMYMEHMFILMIMGDMLGFPILPPYYSLRLLPYAIPNVKAWKHRFYRERDFTDVIYG</sequence>
<proteinExistence type="predicted"/>
<protein>
    <submittedName>
        <fullName evidence="3">Uncharacterized protein</fullName>
    </submittedName>
</protein>
<dbReference type="InterPro" id="IPR058303">
    <property type="entry name" value="DUF7990"/>
</dbReference>
<evidence type="ECO:0000256" key="1">
    <source>
        <dbReference type="SAM" id="Phobius"/>
    </source>
</evidence>
<dbReference type="EMBL" id="DTCM01000086">
    <property type="protein sequence ID" value="HGL41434.1"/>
    <property type="molecule type" value="Genomic_DNA"/>
</dbReference>
<gene>
    <name evidence="4" type="ORF">ENM30_01315</name>
    <name evidence="3" type="ORF">ENT82_05725</name>
    <name evidence="2" type="ORF">ENU43_07215</name>
</gene>
<accession>A0A7C4I2F9</accession>
<reference evidence="3" key="1">
    <citation type="journal article" date="2020" name="mSystems">
        <title>Genome- and Community-Level Interaction Insights into Carbon Utilization and Element Cycling Functions of Hydrothermarchaeota in Hydrothermal Sediment.</title>
        <authorList>
            <person name="Zhou Z."/>
            <person name="Liu Y."/>
            <person name="Xu W."/>
            <person name="Pan J."/>
            <person name="Luo Z.H."/>
            <person name="Li M."/>
        </authorList>
    </citation>
    <scope>NUCLEOTIDE SEQUENCE [LARGE SCALE GENOMIC DNA]</scope>
    <source>
        <strain evidence="4">SpSt-1073</strain>
        <strain evidence="3">SpSt-613</strain>
        <strain evidence="2">SpSt-669</strain>
    </source>
</reference>
<comment type="caution">
    <text evidence="3">The sequence shown here is derived from an EMBL/GenBank/DDBJ whole genome shotgun (WGS) entry which is preliminary data.</text>
</comment>
<keyword evidence="1" id="KW-1133">Transmembrane helix</keyword>
<keyword evidence="1" id="KW-0812">Transmembrane</keyword>
<dbReference type="EMBL" id="DTAD01000063">
    <property type="protein sequence ID" value="HGN90609.1"/>
    <property type="molecule type" value="Genomic_DNA"/>
</dbReference>
<dbReference type="EMBL" id="DRXG01000024">
    <property type="protein sequence ID" value="HHN51931.1"/>
    <property type="molecule type" value="Genomic_DNA"/>
</dbReference>
<organism evidence="3">
    <name type="scientific">Caldiarchaeum subterraneum</name>
    <dbReference type="NCBI Taxonomy" id="311458"/>
    <lineage>
        <taxon>Archaea</taxon>
        <taxon>Nitrososphaerota</taxon>
        <taxon>Candidatus Caldarchaeales</taxon>
        <taxon>Candidatus Caldarchaeaceae</taxon>
        <taxon>Candidatus Caldarchaeum</taxon>
    </lineage>
</organism>
<dbReference type="AlphaFoldDB" id="A0A7C4I2F9"/>
<evidence type="ECO:0000313" key="4">
    <source>
        <dbReference type="EMBL" id="HHN51931.1"/>
    </source>
</evidence>
<keyword evidence="1" id="KW-0472">Membrane</keyword>
<evidence type="ECO:0000313" key="2">
    <source>
        <dbReference type="EMBL" id="HGL41434.1"/>
    </source>
</evidence>
<evidence type="ECO:0000313" key="3">
    <source>
        <dbReference type="EMBL" id="HGN90609.1"/>
    </source>
</evidence>
<dbReference type="Pfam" id="PF25952">
    <property type="entry name" value="DUF7990"/>
    <property type="match status" value="1"/>
</dbReference>
<name>A0A7C4I2F9_CALS0</name>
<feature type="transmembrane region" description="Helical" evidence="1">
    <location>
        <begin position="45"/>
        <end position="64"/>
    </location>
</feature>